<dbReference type="GeneID" id="134286947"/>
<dbReference type="EnsemblMetazoa" id="AALFPA23_008070.R10863">
    <property type="protein sequence ID" value="AALFPA23_008070.P10863"/>
    <property type="gene ID" value="AALFPA23_008070"/>
</dbReference>
<dbReference type="CDD" id="cd01644">
    <property type="entry name" value="RT_pepA17"/>
    <property type="match status" value="1"/>
</dbReference>
<evidence type="ECO:0000313" key="3">
    <source>
        <dbReference type="EnsemblMetazoa" id="AALFPA23_008070.P10863"/>
    </source>
</evidence>
<dbReference type="Gene3D" id="3.30.420.10">
    <property type="entry name" value="Ribonuclease H-like superfamily/Ribonuclease H"/>
    <property type="match status" value="1"/>
</dbReference>
<protein>
    <recommendedName>
        <fullName evidence="2">Integrase catalytic domain-containing protein</fullName>
    </recommendedName>
</protein>
<dbReference type="InterPro" id="IPR041588">
    <property type="entry name" value="Integrase_H2C2"/>
</dbReference>
<dbReference type="InterPro" id="IPR008042">
    <property type="entry name" value="Retrotrans_Pao"/>
</dbReference>
<reference evidence="4" key="1">
    <citation type="journal article" date="2015" name="Proc. Natl. Acad. Sci. U.S.A.">
        <title>Genome sequence of the Asian Tiger mosquito, Aedes albopictus, reveals insights into its biology, genetics, and evolution.</title>
        <authorList>
            <person name="Chen X.G."/>
            <person name="Jiang X."/>
            <person name="Gu J."/>
            <person name="Xu M."/>
            <person name="Wu Y."/>
            <person name="Deng Y."/>
            <person name="Zhang C."/>
            <person name="Bonizzoni M."/>
            <person name="Dermauw W."/>
            <person name="Vontas J."/>
            <person name="Armbruster P."/>
            <person name="Huang X."/>
            <person name="Yang Y."/>
            <person name="Zhang H."/>
            <person name="He W."/>
            <person name="Peng H."/>
            <person name="Liu Y."/>
            <person name="Wu K."/>
            <person name="Chen J."/>
            <person name="Lirakis M."/>
            <person name="Topalis P."/>
            <person name="Van Leeuwen T."/>
            <person name="Hall A.B."/>
            <person name="Jiang X."/>
            <person name="Thorpe C."/>
            <person name="Mueller R.L."/>
            <person name="Sun C."/>
            <person name="Waterhouse R.M."/>
            <person name="Yan G."/>
            <person name="Tu Z.J."/>
            <person name="Fang X."/>
            <person name="James A.A."/>
        </authorList>
    </citation>
    <scope>NUCLEOTIDE SEQUENCE [LARGE SCALE GENOMIC DNA]</scope>
    <source>
        <strain evidence="4">Foshan</strain>
    </source>
</reference>
<accession>A0ABM1YD91</accession>
<dbReference type="Pfam" id="PF03564">
    <property type="entry name" value="DUF1759"/>
    <property type="match status" value="1"/>
</dbReference>
<dbReference type="InterPro" id="IPR043502">
    <property type="entry name" value="DNA/RNA_pol_sf"/>
</dbReference>
<dbReference type="PROSITE" id="PS50994">
    <property type="entry name" value="INTEGRASE"/>
    <property type="match status" value="1"/>
</dbReference>
<feature type="domain" description="Integrase catalytic" evidence="2">
    <location>
        <begin position="1442"/>
        <end position="1644"/>
    </location>
</feature>
<dbReference type="Pfam" id="PF05380">
    <property type="entry name" value="Peptidase_A17"/>
    <property type="match status" value="1"/>
</dbReference>
<dbReference type="Gene3D" id="2.40.70.10">
    <property type="entry name" value="Acid Proteases"/>
    <property type="match status" value="1"/>
</dbReference>
<dbReference type="InterPro" id="IPR001584">
    <property type="entry name" value="Integrase_cat-core"/>
</dbReference>
<name>A0ABM1YD91_AEDAL</name>
<sequence length="1783" mass="202676">MGLDHTPQSAAKSSKKKDKKVEREAEEVDEMKNLIHQRGQIKRKVTLINRALEEAEDDASKVSASLLKVYSKKVELHYQEYVEAHREVLAATPSSKLEEQDEIQMAFDVLHTEVLDRLERLSLLFVKSATPAHESGSPHVILQQQPLRAPIPSFDGKVENWPKFRTMFEDIVVSSHDSDALKLHHLDKALVGDAFGWITVKMLQDNNFQQTWKQLKEQFENPRVIVDTHLTGLLELETIVKRNSKDLLELVKTVNRHVGGLECQGLNVDRMSGLLLTKIITARLDDETLQLWERTQEHGKLPDYEQTIKFLQGECQVLERFQNRYQSGPAKELTSKPSNVKPSSSQKSHVATPSVKPTLCLLCGEAHRHFECPTINKWSLGQRIEKVKELNLCFNCLRSGHRSIACPSKKTCSKCQRRHHTLLHEEPKQIPEETDPPVRNEENVPVPQQAPSKMQTFQRSSSNTAVPNTQPPQHKTAMLMTAVVILRDLCNRKVPCRVLLDSGSQMNFVSKAMANSLSVLRFPTLVPITGIGAARTCAHEKITVAVESRCSDFATMVECLVIPKVTEDIPTARLDISNWSIPADVFLADPEFNTPGQIDMLLGVTPFLRLLKSGRMQLRPDLPDLQETHLGWVVAGDVEGQQNDQQCFVATTATLTETMKRFWEVEEVSDVDQPTDQHVCERIFQATQHRDEHGRYVVSLPFREFPPQLRDNREVALRRFLTLERRMKKDPALKLQYKKFIDDYEALGHCREICEDLDAPNQPRYYMPHHAVLRPSSSTTKLRVVFDASAKESPSDISLNQALLVGATVQNDIFSILVRFRKHFIVFTADISKMYRQINVIPDHSCMQRIFWRADPAEPLRVLELTTVTYGTACAPFLATRCLMQLSIDEAEAYPTASKIIREDCYVDDVLSGANTVAEAIECQTQILEMLETAKLPVHKWSSNSPEVLQRIPEADREELVNLSDDCEGVLKTLGLTWSPQRDEFAFVANHLMDDSKPPTKRTVLSEISKLFDPLGLLSPVVIIAKMFMQKIWLAGIPWDAYLEGDLLQEWLQFRSSLRNVCSIKIPRCIITPNYVAMELHGFSDASKLAYGAAVYLRCVYPDCTASLRLISSKSKVAPTKQVTIPRMELLGAQLLARLISKLSESLDLNVNYIVLWVDSQIVLAWLRKPLASLQVFVRNRVEKIQHLTEPLNVQWMYVPTKDNPADIVSRGQLPEILRTNELWWTGPRFLQSAEYYVEEPADLPDEDIPEMRAIPIVAVPAINQDELPVFSRYSSFRKLQRVVALVQRFARNCQEKDASRRVTSRHPTIPELRSALELIVKVVQHEALADEINRVETNEPCKRISKLSPIYHNGILRVGGRLQHSDFPFSSKHQFLLPKHPITDLIIQAYHQELLHIGPSGLLAALRLKFWMLDGRSSVRKITRTCVRCFRCKPRSTSQLMGSLPSCRVTQAHVFEKTGVDYAGPVLVKEGRYKPRLVKAYIAVFVCMVTKAVHLELVSDMSSEAFLAAFQRFTSRRGLCKEVYSDNGSNFKGAKSELHELFLLFKNREAIDHIAEYCQPKEITWYFIPPDAPNFGGLWEAAVKSTKYHLKRTLKDAKLTFEEYATVLTQVEAILNSRPLFSISADPSDPEVITPGHFLVSRPLIAIPEPSYDGVSMNRLSRWQYLQSLRELFWKQWRKDYLLNLQPRNKDQASHPNVRPGMIVLVEEKDLPSQSWKMGRIVNVYPGSDNLVRAVHVKIGETIYRRAISKLSILPIEDNRHPDANASTEVLSSPGALCARPN</sequence>
<dbReference type="CDD" id="cd00303">
    <property type="entry name" value="retropepsin_like"/>
    <property type="match status" value="1"/>
</dbReference>
<feature type="region of interest" description="Disordered" evidence="1">
    <location>
        <begin position="328"/>
        <end position="351"/>
    </location>
</feature>
<feature type="compositionally biased region" description="Polar residues" evidence="1">
    <location>
        <begin position="335"/>
        <end position="351"/>
    </location>
</feature>
<dbReference type="InterPro" id="IPR036397">
    <property type="entry name" value="RNaseH_sf"/>
</dbReference>
<dbReference type="SUPFAM" id="SSF53098">
    <property type="entry name" value="Ribonuclease H-like"/>
    <property type="match status" value="1"/>
</dbReference>
<dbReference type="PANTHER" id="PTHR47331:SF1">
    <property type="entry name" value="GAG-LIKE PROTEIN"/>
    <property type="match status" value="1"/>
</dbReference>
<feature type="compositionally biased region" description="Polar residues" evidence="1">
    <location>
        <begin position="449"/>
        <end position="473"/>
    </location>
</feature>
<dbReference type="Pfam" id="PF17921">
    <property type="entry name" value="Integrase_H2C2"/>
    <property type="match status" value="1"/>
</dbReference>
<feature type="region of interest" description="Disordered" evidence="1">
    <location>
        <begin position="1"/>
        <end position="31"/>
    </location>
</feature>
<feature type="region of interest" description="Disordered" evidence="1">
    <location>
        <begin position="423"/>
        <end position="473"/>
    </location>
</feature>
<dbReference type="InterPro" id="IPR021109">
    <property type="entry name" value="Peptidase_aspartic_dom_sf"/>
</dbReference>
<dbReference type="SUPFAM" id="SSF56672">
    <property type="entry name" value="DNA/RNA polymerases"/>
    <property type="match status" value="1"/>
</dbReference>
<proteinExistence type="predicted"/>
<organism evidence="3 4">
    <name type="scientific">Aedes albopictus</name>
    <name type="common">Asian tiger mosquito</name>
    <name type="synonym">Stegomyia albopicta</name>
    <dbReference type="NCBI Taxonomy" id="7160"/>
    <lineage>
        <taxon>Eukaryota</taxon>
        <taxon>Metazoa</taxon>
        <taxon>Ecdysozoa</taxon>
        <taxon>Arthropoda</taxon>
        <taxon>Hexapoda</taxon>
        <taxon>Insecta</taxon>
        <taxon>Pterygota</taxon>
        <taxon>Neoptera</taxon>
        <taxon>Endopterygota</taxon>
        <taxon>Diptera</taxon>
        <taxon>Nematocera</taxon>
        <taxon>Culicoidea</taxon>
        <taxon>Culicidae</taxon>
        <taxon>Culicinae</taxon>
        <taxon>Aedini</taxon>
        <taxon>Aedes</taxon>
        <taxon>Stegomyia</taxon>
    </lineage>
</organism>
<dbReference type="Pfam" id="PF18701">
    <property type="entry name" value="DUF5641"/>
    <property type="match status" value="1"/>
</dbReference>
<keyword evidence="4" id="KW-1185">Reference proteome</keyword>
<dbReference type="InterPro" id="IPR005312">
    <property type="entry name" value="DUF1759"/>
</dbReference>
<dbReference type="PANTHER" id="PTHR47331">
    <property type="entry name" value="PHD-TYPE DOMAIN-CONTAINING PROTEIN"/>
    <property type="match status" value="1"/>
</dbReference>
<feature type="compositionally biased region" description="Basic and acidic residues" evidence="1">
    <location>
        <begin position="423"/>
        <end position="442"/>
    </location>
</feature>
<dbReference type="InterPro" id="IPR012337">
    <property type="entry name" value="RNaseH-like_sf"/>
</dbReference>
<dbReference type="InterPro" id="IPR040676">
    <property type="entry name" value="DUF5641"/>
</dbReference>
<evidence type="ECO:0000259" key="2">
    <source>
        <dbReference type="PROSITE" id="PS50994"/>
    </source>
</evidence>
<reference evidence="3" key="2">
    <citation type="submission" date="2025-05" db="UniProtKB">
        <authorList>
            <consortium name="EnsemblMetazoa"/>
        </authorList>
    </citation>
    <scope>IDENTIFICATION</scope>
    <source>
        <strain evidence="3">Foshan</strain>
    </source>
</reference>
<evidence type="ECO:0000313" key="4">
    <source>
        <dbReference type="Proteomes" id="UP000069940"/>
    </source>
</evidence>
<dbReference type="RefSeq" id="XP_062704644.1">
    <property type="nucleotide sequence ID" value="XM_062848660.1"/>
</dbReference>
<evidence type="ECO:0000256" key="1">
    <source>
        <dbReference type="SAM" id="MobiDB-lite"/>
    </source>
</evidence>
<dbReference type="Proteomes" id="UP000069940">
    <property type="component" value="Unassembled WGS sequence"/>
</dbReference>